<reference evidence="3" key="1">
    <citation type="submission" date="2017-08" db="EMBL/GenBank/DDBJ databases">
        <title>Genomes of multiple Clavibacter strains from different subspecies.</title>
        <authorList>
            <person name="Yuan X.-K."/>
            <person name="Li X.-S."/>
            <person name="Nie J."/>
            <person name="De Boer S.H."/>
        </authorList>
    </citation>
    <scope>NUCLEOTIDE SEQUENCE [LARGE SCALE GENOMIC DNA]</scope>
    <source>
        <strain evidence="3">ATCC 33566</strain>
    </source>
</reference>
<feature type="domain" description="UspA" evidence="2">
    <location>
        <begin position="22"/>
        <end position="153"/>
    </location>
</feature>
<accession>A0A225CCF4</accession>
<dbReference type="PANTHER" id="PTHR31964">
    <property type="entry name" value="ADENINE NUCLEOTIDE ALPHA HYDROLASES-LIKE SUPERFAMILY PROTEIN"/>
    <property type="match status" value="1"/>
</dbReference>
<comment type="caution">
    <text evidence="3">The sequence shown here is derived from an EMBL/GenBank/DDBJ whole genome shotgun (WGS) entry which is preliminary data.</text>
</comment>
<sequence length="168" mass="17428">MSEPVGTGPIVVGLQPGYVSGVVEVAASYAARLGSSLVCVSVDPAFVDTGTRDDGSEMLEPLDSDTDDSAPRTLSASEEEEVRAVAARAGVTVELLAGVGDPARALIRAAEQRDASMLVIGSRSGARRIAEFFSGSVAAQLVHHQHRPVLVIPTDPIGFHASPPQQDL</sequence>
<evidence type="ECO:0000259" key="2">
    <source>
        <dbReference type="Pfam" id="PF00582"/>
    </source>
</evidence>
<organism evidence="3 4">
    <name type="scientific">Clavibacter tessellarius</name>
    <dbReference type="NCBI Taxonomy" id="31965"/>
    <lineage>
        <taxon>Bacteria</taxon>
        <taxon>Bacillati</taxon>
        <taxon>Actinomycetota</taxon>
        <taxon>Actinomycetes</taxon>
        <taxon>Micrococcales</taxon>
        <taxon>Microbacteriaceae</taxon>
        <taxon>Clavibacter</taxon>
    </lineage>
</organism>
<dbReference type="InterPro" id="IPR014729">
    <property type="entry name" value="Rossmann-like_a/b/a_fold"/>
</dbReference>
<proteinExistence type="predicted"/>
<dbReference type="SUPFAM" id="SSF52402">
    <property type="entry name" value="Adenine nucleotide alpha hydrolases-like"/>
    <property type="match status" value="1"/>
</dbReference>
<feature type="region of interest" description="Disordered" evidence="1">
    <location>
        <begin position="50"/>
        <end position="79"/>
    </location>
</feature>
<feature type="compositionally biased region" description="Acidic residues" evidence="1">
    <location>
        <begin position="56"/>
        <end position="68"/>
    </location>
</feature>
<dbReference type="Gene3D" id="3.40.50.620">
    <property type="entry name" value="HUPs"/>
    <property type="match status" value="1"/>
</dbReference>
<protein>
    <submittedName>
        <fullName evidence="3">Universal stress family protein</fullName>
    </submittedName>
</protein>
<dbReference type="AlphaFoldDB" id="A0A225CCF4"/>
<dbReference type="Pfam" id="PF00582">
    <property type="entry name" value="Usp"/>
    <property type="match status" value="1"/>
</dbReference>
<evidence type="ECO:0000256" key="1">
    <source>
        <dbReference type="SAM" id="MobiDB-lite"/>
    </source>
</evidence>
<dbReference type="InterPro" id="IPR006016">
    <property type="entry name" value="UspA"/>
</dbReference>
<dbReference type="Proteomes" id="UP000215316">
    <property type="component" value="Unassembled WGS sequence"/>
</dbReference>
<keyword evidence="4" id="KW-1185">Reference proteome</keyword>
<name>A0A225CCF4_9MICO</name>
<dbReference type="CDD" id="cd00293">
    <property type="entry name" value="USP-like"/>
    <property type="match status" value="1"/>
</dbReference>
<dbReference type="PANTHER" id="PTHR31964:SF113">
    <property type="entry name" value="USPA DOMAIN-CONTAINING PROTEIN"/>
    <property type="match status" value="1"/>
</dbReference>
<gene>
    <name evidence="3" type="ORF">B5P24_15465</name>
</gene>
<dbReference type="OrthoDB" id="3213322at2"/>
<dbReference type="EMBL" id="MZMQ01000002">
    <property type="protein sequence ID" value="OQJ61415.1"/>
    <property type="molecule type" value="Genomic_DNA"/>
</dbReference>
<evidence type="ECO:0000313" key="4">
    <source>
        <dbReference type="Proteomes" id="UP000215316"/>
    </source>
</evidence>
<evidence type="ECO:0000313" key="3">
    <source>
        <dbReference type="EMBL" id="OQJ61415.1"/>
    </source>
</evidence>